<feature type="transmembrane region" description="Helical" evidence="5">
    <location>
        <begin position="379"/>
        <end position="400"/>
    </location>
</feature>
<keyword evidence="4 5" id="KW-0472">Membrane</keyword>
<comment type="subcellular location">
    <subcellularLocation>
        <location evidence="1">Membrane</location>
        <topology evidence="1">Multi-pass membrane protein</topology>
    </subcellularLocation>
</comment>
<feature type="transmembrane region" description="Helical" evidence="5">
    <location>
        <begin position="346"/>
        <end position="367"/>
    </location>
</feature>
<feature type="transmembrane region" description="Helical" evidence="5">
    <location>
        <begin position="69"/>
        <end position="86"/>
    </location>
</feature>
<reference evidence="7 8" key="1">
    <citation type="submission" date="2019-09" db="EMBL/GenBank/DDBJ databases">
        <title>Genome sequence and assembly of Adhaeribacter sp.</title>
        <authorList>
            <person name="Chhetri G."/>
        </authorList>
    </citation>
    <scope>NUCLEOTIDE SEQUENCE [LARGE SCALE GENOMIC DNA]</scope>
    <source>
        <strain evidence="7 8">DK36</strain>
    </source>
</reference>
<dbReference type="Gene3D" id="1.20.1250.20">
    <property type="entry name" value="MFS general substrate transporter like domains"/>
    <property type="match status" value="2"/>
</dbReference>
<feature type="domain" description="Major facilitator superfamily (MFS) profile" evidence="6">
    <location>
        <begin position="28"/>
        <end position="445"/>
    </location>
</feature>
<dbReference type="AlphaFoldDB" id="A0A5M6D4V2"/>
<keyword evidence="8" id="KW-1185">Reference proteome</keyword>
<dbReference type="CDD" id="cd17319">
    <property type="entry name" value="MFS_ExuT_GudP_like"/>
    <property type="match status" value="1"/>
</dbReference>
<dbReference type="InterPro" id="IPR050382">
    <property type="entry name" value="MFS_Na/Anion_cotransporter"/>
</dbReference>
<evidence type="ECO:0000256" key="2">
    <source>
        <dbReference type="ARBA" id="ARBA00022692"/>
    </source>
</evidence>
<dbReference type="InterPro" id="IPR036259">
    <property type="entry name" value="MFS_trans_sf"/>
</dbReference>
<feature type="transmembrane region" description="Helical" evidence="5">
    <location>
        <begin position="28"/>
        <end position="49"/>
    </location>
</feature>
<evidence type="ECO:0000259" key="6">
    <source>
        <dbReference type="PROSITE" id="PS50850"/>
    </source>
</evidence>
<dbReference type="Pfam" id="PF07690">
    <property type="entry name" value="MFS_1"/>
    <property type="match status" value="1"/>
</dbReference>
<keyword evidence="2 5" id="KW-0812">Transmembrane</keyword>
<evidence type="ECO:0000256" key="5">
    <source>
        <dbReference type="SAM" id="Phobius"/>
    </source>
</evidence>
<feature type="transmembrane region" description="Helical" evidence="5">
    <location>
        <begin position="322"/>
        <end position="340"/>
    </location>
</feature>
<dbReference type="PANTHER" id="PTHR11662:SF285">
    <property type="entry name" value="HEXURONATE TRANSPORTER"/>
    <property type="match status" value="1"/>
</dbReference>
<feature type="transmembrane region" description="Helical" evidence="5">
    <location>
        <begin position="249"/>
        <end position="269"/>
    </location>
</feature>
<organism evidence="7 8">
    <name type="scientific">Adhaeribacter rhizoryzae</name>
    <dbReference type="NCBI Taxonomy" id="2607907"/>
    <lineage>
        <taxon>Bacteria</taxon>
        <taxon>Pseudomonadati</taxon>
        <taxon>Bacteroidota</taxon>
        <taxon>Cytophagia</taxon>
        <taxon>Cytophagales</taxon>
        <taxon>Hymenobacteraceae</taxon>
        <taxon>Adhaeribacter</taxon>
    </lineage>
</organism>
<dbReference type="EMBL" id="VWSF01000021">
    <property type="protein sequence ID" value="KAA5541620.1"/>
    <property type="molecule type" value="Genomic_DNA"/>
</dbReference>
<feature type="transmembrane region" description="Helical" evidence="5">
    <location>
        <begin position="289"/>
        <end position="310"/>
    </location>
</feature>
<keyword evidence="3 5" id="KW-1133">Transmembrane helix</keyword>
<comment type="caution">
    <text evidence="7">The sequence shown here is derived from an EMBL/GenBank/DDBJ whole genome shotgun (WGS) entry which is preliminary data.</text>
</comment>
<evidence type="ECO:0000313" key="7">
    <source>
        <dbReference type="EMBL" id="KAA5541620.1"/>
    </source>
</evidence>
<dbReference type="RefSeq" id="WP_150091512.1">
    <property type="nucleotide sequence ID" value="NZ_VWSF01000021.1"/>
</dbReference>
<evidence type="ECO:0000256" key="4">
    <source>
        <dbReference type="ARBA" id="ARBA00023136"/>
    </source>
</evidence>
<proteinExistence type="predicted"/>
<dbReference type="InterPro" id="IPR011701">
    <property type="entry name" value="MFS"/>
</dbReference>
<feature type="transmembrane region" description="Helical" evidence="5">
    <location>
        <begin position="420"/>
        <end position="441"/>
    </location>
</feature>
<evidence type="ECO:0000256" key="1">
    <source>
        <dbReference type="ARBA" id="ARBA00004141"/>
    </source>
</evidence>
<name>A0A5M6D4V2_9BACT</name>
<feature type="transmembrane region" description="Helical" evidence="5">
    <location>
        <begin position="93"/>
        <end position="112"/>
    </location>
</feature>
<accession>A0A5M6D4V2</accession>
<dbReference type="PANTHER" id="PTHR11662">
    <property type="entry name" value="SOLUTE CARRIER FAMILY 17"/>
    <property type="match status" value="1"/>
</dbReference>
<gene>
    <name evidence="7" type="ORF">F0145_20630</name>
</gene>
<dbReference type="GO" id="GO:0016020">
    <property type="term" value="C:membrane"/>
    <property type="evidence" value="ECO:0007669"/>
    <property type="project" value="UniProtKB-SubCell"/>
</dbReference>
<evidence type="ECO:0000256" key="3">
    <source>
        <dbReference type="ARBA" id="ARBA00022989"/>
    </source>
</evidence>
<dbReference type="InterPro" id="IPR020846">
    <property type="entry name" value="MFS_dom"/>
</dbReference>
<dbReference type="PROSITE" id="PS50850">
    <property type="entry name" value="MFS"/>
    <property type="match status" value="1"/>
</dbReference>
<protein>
    <submittedName>
        <fullName evidence="7">MFS transporter</fullName>
    </submittedName>
</protein>
<evidence type="ECO:0000313" key="8">
    <source>
        <dbReference type="Proteomes" id="UP000323426"/>
    </source>
</evidence>
<dbReference type="SUPFAM" id="SSF103473">
    <property type="entry name" value="MFS general substrate transporter"/>
    <property type="match status" value="1"/>
</dbReference>
<sequence>MQRVTTTPQTNRPPETPQERIGRYRWTICSLVFFATTINYLDRAVISLLKPYLTEEFNWTSGDYADIEIAFKVAYALGMLGVGRLIDKLGTKIGYALSTFLWSLAAVGHAFVNSTFGFGVARAFLGVTEAGNFPAAIKATAEWFPKKERALATGIFNSGSNVGAIIAPLTVPLIAETMGWKWAFILTGAIGFIWIIAWFYYYEVPAKQARLTKAEFDYIHSDVDDMAAAAITTEPKVPWLRLLGFRQTWAFVLGKFLTDPVWWFYLFWLPDFLDKQYGIRGLDIMWPVALVYTISSVGSVGGGWVPLKFIQNGWPVFRARKTSMLLYAIAVLPIVFAQVLGSVNMWLAVLVIGLAAAAHQAWSANIFTTVSDMFPKRAVGSVTGMGGMAGGLGGILLSALVQKRMFVYYESINQLETAYFIMFLICGGAYLLAWLIMHVLVPRMKPVNI</sequence>
<dbReference type="GO" id="GO:0015134">
    <property type="term" value="F:hexuronate transmembrane transporter activity"/>
    <property type="evidence" value="ECO:0007669"/>
    <property type="project" value="TreeGrafter"/>
</dbReference>
<dbReference type="Proteomes" id="UP000323426">
    <property type="component" value="Unassembled WGS sequence"/>
</dbReference>
<feature type="transmembrane region" description="Helical" evidence="5">
    <location>
        <begin position="182"/>
        <end position="201"/>
    </location>
</feature>